<evidence type="ECO:0000313" key="1">
    <source>
        <dbReference type="EMBL" id="CAG5104187.1"/>
    </source>
</evidence>
<accession>A0ABN7STC5</accession>
<dbReference type="SUPFAM" id="SSF117281">
    <property type="entry name" value="Kelch motif"/>
    <property type="match status" value="1"/>
</dbReference>
<dbReference type="Proteomes" id="UP001158576">
    <property type="component" value="Chromosome 1"/>
</dbReference>
<name>A0ABN7STC5_OIKDI</name>
<protein>
    <submittedName>
        <fullName evidence="1">Oidioi.mRNA.OKI2018_I69.chr1.g1135.t1.cds</fullName>
    </submittedName>
</protein>
<sequence length="452" mass="50300">MWVFLIFLSSCAEAQRAKIIRSCPDSDLGEKCEEFCWDEYLACVEARSTSACERLCMIPYADCSRTCPCYEDCPDGCENCPNTICSCRSPETDNVYFQQCMKEGSGRFNDCITSCTANTTCLHECSEVFQNESEYCPCMPKCPMGCSCKDGYKCQPYVTALCQNRPSNDITSFNYIISADGSFKETRHYQSPFNGTYPYLEWSGHAMLHGEHFFFGSRSDVSKKIAKLIGCTIQDSEKQLLQSFNGVDGSLVTITSGTDSVILCRGSSAHCESFDGESSRAISSTQINHRYACMAEYENVPIIIGGLSPSLTNKVEILSSSGWEYSTSHPNNIQRQTCLSIENGVLTIGGYLIDIGGLTKNVFLLRDDEWNFAGALQSFNDVGSSIHFGDFFLAFGGNNDYNYVEKAIWDGQNVTSSTIINEHEGKCYRPILFESSPDACNDGCHDFCYFYP</sequence>
<evidence type="ECO:0000313" key="2">
    <source>
        <dbReference type="Proteomes" id="UP001158576"/>
    </source>
</evidence>
<keyword evidence="2" id="KW-1185">Reference proteome</keyword>
<gene>
    <name evidence="1" type="ORF">OKIOD_LOCUS9900</name>
</gene>
<dbReference type="EMBL" id="OU015566">
    <property type="protein sequence ID" value="CAG5104187.1"/>
    <property type="molecule type" value="Genomic_DNA"/>
</dbReference>
<proteinExistence type="predicted"/>
<organism evidence="1 2">
    <name type="scientific">Oikopleura dioica</name>
    <name type="common">Tunicate</name>
    <dbReference type="NCBI Taxonomy" id="34765"/>
    <lineage>
        <taxon>Eukaryota</taxon>
        <taxon>Metazoa</taxon>
        <taxon>Chordata</taxon>
        <taxon>Tunicata</taxon>
        <taxon>Appendicularia</taxon>
        <taxon>Copelata</taxon>
        <taxon>Oikopleuridae</taxon>
        <taxon>Oikopleura</taxon>
    </lineage>
</organism>
<reference evidence="1 2" key="1">
    <citation type="submission" date="2021-04" db="EMBL/GenBank/DDBJ databases">
        <authorList>
            <person name="Bliznina A."/>
        </authorList>
    </citation>
    <scope>NUCLEOTIDE SEQUENCE [LARGE SCALE GENOMIC DNA]</scope>
</reference>
<dbReference type="InterPro" id="IPR015915">
    <property type="entry name" value="Kelch-typ_b-propeller"/>
</dbReference>